<dbReference type="Gene3D" id="3.30.560.10">
    <property type="entry name" value="Glucose Oxidase, domain 3"/>
    <property type="match status" value="1"/>
</dbReference>
<dbReference type="PIRSF" id="PIRSF000137">
    <property type="entry name" value="Alcohol_oxidase"/>
    <property type="match status" value="1"/>
</dbReference>
<dbReference type="InterPro" id="IPR036188">
    <property type="entry name" value="FAD/NAD-bd_sf"/>
</dbReference>
<sequence length="625" mass="67737">MKIRLRLLSVILAISSDSAAVALLSPTGVIASIGSLFGVGQTYDYVIVGGGTAGLAIAARLSENPDITVAVIEAGGKYELTNPLLSTTPAGDVIFAGSDKNDTNPLVDWGFITAPQAGAADRKVKYARGKCLGGSSARHFMVYQRGTRDSYQKWADLVDDQSYTFDNLLPYFKKSVKFTAPNTAKRFANATTLYDVDAFDTTGGPVAVSYANYAQPFSTWMQPALNEIGVGTTDDFNSGSLMGCQYCSSTIDPTRQTRESSQTSYLEEAKKRSNLKVYDFTLAKQILFNAAKKATGVKVSSDKGITSYTVTARKEVIVSAGVFQSPQLLMVSGIGPKADLERLKIKVLAERPGVGQGMQDHIFAGPSYRVKVPTLTRLATDPLYVLWEYANEYSLRKQGPLTNPVCDFLGWEKTPRSLLGPAHVRELDNSFPKDWPEIEYISGAGYIGDFGNLFKDQPKDGFQYATILASLVAPLSRGNVTIISKDTKDLPVINPNWLTHPTDAAVMLAAYKRARAAFATKAMQDVLVNPGKEYYPGPSVRTDAEIMKVIRETVMTIWHASCTCRMGKKDDIMAVVDSEAKVIGVDGLRVVDASSFALLPPGHPQSTVYALAEKIADNILKGLKA</sequence>
<protein>
    <submittedName>
        <fullName evidence="8">Alcohol oxidase</fullName>
    </submittedName>
</protein>
<keyword evidence="5" id="KW-0732">Signal</keyword>
<accession>A0A3N4HV15</accession>
<evidence type="ECO:0000256" key="4">
    <source>
        <dbReference type="PIRSR" id="PIRSR000137-2"/>
    </source>
</evidence>
<dbReference type="Gene3D" id="3.50.50.60">
    <property type="entry name" value="FAD/NAD(P)-binding domain"/>
    <property type="match status" value="1"/>
</dbReference>
<evidence type="ECO:0000256" key="1">
    <source>
        <dbReference type="ARBA" id="ARBA00010790"/>
    </source>
</evidence>
<evidence type="ECO:0000259" key="6">
    <source>
        <dbReference type="Pfam" id="PF00732"/>
    </source>
</evidence>
<feature type="domain" description="Glucose-methanol-choline oxidoreductase C-terminal" evidence="7">
    <location>
        <begin position="474"/>
        <end position="612"/>
    </location>
</feature>
<keyword evidence="2" id="KW-0325">Glycoprotein</keyword>
<dbReference type="SUPFAM" id="SSF54373">
    <property type="entry name" value="FAD-linked reductases, C-terminal domain"/>
    <property type="match status" value="1"/>
</dbReference>
<reference evidence="8 9" key="1">
    <citation type="journal article" date="2018" name="Nat. Ecol. Evol.">
        <title>Pezizomycetes genomes reveal the molecular basis of ectomycorrhizal truffle lifestyle.</title>
        <authorList>
            <person name="Murat C."/>
            <person name="Payen T."/>
            <person name="Noel B."/>
            <person name="Kuo A."/>
            <person name="Morin E."/>
            <person name="Chen J."/>
            <person name="Kohler A."/>
            <person name="Krizsan K."/>
            <person name="Balestrini R."/>
            <person name="Da Silva C."/>
            <person name="Montanini B."/>
            <person name="Hainaut M."/>
            <person name="Levati E."/>
            <person name="Barry K.W."/>
            <person name="Belfiori B."/>
            <person name="Cichocki N."/>
            <person name="Clum A."/>
            <person name="Dockter R.B."/>
            <person name="Fauchery L."/>
            <person name="Guy J."/>
            <person name="Iotti M."/>
            <person name="Le Tacon F."/>
            <person name="Lindquist E.A."/>
            <person name="Lipzen A."/>
            <person name="Malagnac F."/>
            <person name="Mello A."/>
            <person name="Molinier V."/>
            <person name="Miyauchi S."/>
            <person name="Poulain J."/>
            <person name="Riccioni C."/>
            <person name="Rubini A."/>
            <person name="Sitrit Y."/>
            <person name="Splivallo R."/>
            <person name="Traeger S."/>
            <person name="Wang M."/>
            <person name="Zifcakova L."/>
            <person name="Wipf D."/>
            <person name="Zambonelli A."/>
            <person name="Paolocci F."/>
            <person name="Nowrousian M."/>
            <person name="Ottonello S."/>
            <person name="Baldrian P."/>
            <person name="Spatafora J.W."/>
            <person name="Henrissat B."/>
            <person name="Nagy L.G."/>
            <person name="Aury J.M."/>
            <person name="Wincker P."/>
            <person name="Grigoriev I.V."/>
            <person name="Bonfante P."/>
            <person name="Martin F.M."/>
        </authorList>
    </citation>
    <scope>NUCLEOTIDE SEQUENCE [LARGE SCALE GENOMIC DNA]</scope>
    <source>
        <strain evidence="8 9">RN42</strain>
    </source>
</reference>
<name>A0A3N4HV15_ASCIM</name>
<feature type="binding site" evidence="4">
    <location>
        <begin position="604"/>
        <end position="605"/>
    </location>
    <ligand>
        <name>FAD</name>
        <dbReference type="ChEBI" id="CHEBI:57692"/>
    </ligand>
</feature>
<evidence type="ECO:0000256" key="3">
    <source>
        <dbReference type="PIRSR" id="PIRSR000137-1"/>
    </source>
</evidence>
<evidence type="ECO:0000259" key="7">
    <source>
        <dbReference type="Pfam" id="PF05199"/>
    </source>
</evidence>
<evidence type="ECO:0000313" key="8">
    <source>
        <dbReference type="EMBL" id="RPA75821.1"/>
    </source>
</evidence>
<evidence type="ECO:0000256" key="5">
    <source>
        <dbReference type="SAM" id="SignalP"/>
    </source>
</evidence>
<dbReference type="InterPro" id="IPR000172">
    <property type="entry name" value="GMC_OxRdtase_N"/>
</dbReference>
<feature type="signal peptide" evidence="5">
    <location>
        <begin position="1"/>
        <end position="20"/>
    </location>
</feature>
<feature type="domain" description="Glucose-methanol-choline oxidoreductase N-terminal" evidence="6">
    <location>
        <begin position="43"/>
        <end position="362"/>
    </location>
</feature>
<dbReference type="STRING" id="1160509.A0A3N4HV15"/>
<dbReference type="GO" id="GO:0016614">
    <property type="term" value="F:oxidoreductase activity, acting on CH-OH group of donors"/>
    <property type="evidence" value="ECO:0007669"/>
    <property type="project" value="InterPro"/>
</dbReference>
<dbReference type="PANTHER" id="PTHR11552:SF138">
    <property type="entry name" value="DEHYDROGENASE PKFF-RELATED"/>
    <property type="match status" value="1"/>
</dbReference>
<evidence type="ECO:0000256" key="2">
    <source>
        <dbReference type="ARBA" id="ARBA00023180"/>
    </source>
</evidence>
<feature type="active site" description="Proton acceptor" evidence="3">
    <location>
        <position position="603"/>
    </location>
</feature>
<gene>
    <name evidence="8" type="ORF">BJ508DRAFT_365409</name>
</gene>
<dbReference type="InterPro" id="IPR007867">
    <property type="entry name" value="GMC_OxRtase_C"/>
</dbReference>
<dbReference type="OrthoDB" id="269227at2759"/>
<dbReference type="Pfam" id="PF05199">
    <property type="entry name" value="GMC_oxred_C"/>
    <property type="match status" value="1"/>
</dbReference>
<keyword evidence="9" id="KW-1185">Reference proteome</keyword>
<dbReference type="Proteomes" id="UP000275078">
    <property type="component" value="Unassembled WGS sequence"/>
</dbReference>
<dbReference type="SUPFAM" id="SSF51905">
    <property type="entry name" value="FAD/NAD(P)-binding domain"/>
    <property type="match status" value="1"/>
</dbReference>
<comment type="cofactor">
    <cofactor evidence="4">
        <name>FAD</name>
        <dbReference type="ChEBI" id="CHEBI:57692"/>
    </cofactor>
</comment>
<keyword evidence="4" id="KW-0274">FAD</keyword>
<evidence type="ECO:0000313" key="9">
    <source>
        <dbReference type="Proteomes" id="UP000275078"/>
    </source>
</evidence>
<dbReference type="EMBL" id="ML119756">
    <property type="protein sequence ID" value="RPA75821.1"/>
    <property type="molecule type" value="Genomic_DNA"/>
</dbReference>
<feature type="active site" description="Proton donor" evidence="3">
    <location>
        <position position="559"/>
    </location>
</feature>
<dbReference type="AlphaFoldDB" id="A0A3N4HV15"/>
<organism evidence="8 9">
    <name type="scientific">Ascobolus immersus RN42</name>
    <dbReference type="NCBI Taxonomy" id="1160509"/>
    <lineage>
        <taxon>Eukaryota</taxon>
        <taxon>Fungi</taxon>
        <taxon>Dikarya</taxon>
        <taxon>Ascomycota</taxon>
        <taxon>Pezizomycotina</taxon>
        <taxon>Pezizomycetes</taxon>
        <taxon>Pezizales</taxon>
        <taxon>Ascobolaceae</taxon>
        <taxon>Ascobolus</taxon>
    </lineage>
</organism>
<dbReference type="GO" id="GO:0044550">
    <property type="term" value="P:secondary metabolite biosynthetic process"/>
    <property type="evidence" value="ECO:0007669"/>
    <property type="project" value="TreeGrafter"/>
</dbReference>
<keyword evidence="4" id="KW-0285">Flavoprotein</keyword>
<dbReference type="Pfam" id="PF00732">
    <property type="entry name" value="GMC_oxred_N"/>
    <property type="match status" value="1"/>
</dbReference>
<dbReference type="InterPro" id="IPR012132">
    <property type="entry name" value="GMC_OxRdtase"/>
</dbReference>
<dbReference type="GO" id="GO:0050660">
    <property type="term" value="F:flavin adenine dinucleotide binding"/>
    <property type="evidence" value="ECO:0007669"/>
    <property type="project" value="InterPro"/>
</dbReference>
<comment type="similarity">
    <text evidence="1">Belongs to the GMC oxidoreductase family.</text>
</comment>
<proteinExistence type="inferred from homology"/>
<feature type="chain" id="PRO_5018318764" evidence="5">
    <location>
        <begin position="21"/>
        <end position="625"/>
    </location>
</feature>
<feature type="binding site" evidence="4">
    <location>
        <begin position="558"/>
        <end position="559"/>
    </location>
    <ligand>
        <name>FAD</name>
        <dbReference type="ChEBI" id="CHEBI:57692"/>
    </ligand>
</feature>
<dbReference type="PANTHER" id="PTHR11552">
    <property type="entry name" value="GLUCOSE-METHANOL-CHOLINE GMC OXIDOREDUCTASE"/>
    <property type="match status" value="1"/>
</dbReference>